<organism evidence="2">
    <name type="scientific">Candidatus Enterococcus clewellii</name>
    <dbReference type="NCBI Taxonomy" id="1834193"/>
    <lineage>
        <taxon>Bacteria</taxon>
        <taxon>Bacillati</taxon>
        <taxon>Bacillota</taxon>
        <taxon>Bacilli</taxon>
        <taxon>Lactobacillales</taxon>
        <taxon>Enterococcaceae</taxon>
        <taxon>Enterococcus</taxon>
    </lineage>
</organism>
<evidence type="ECO:0000313" key="3">
    <source>
        <dbReference type="EMBL" id="WYJ89482.1"/>
    </source>
</evidence>
<dbReference type="GO" id="GO:0016747">
    <property type="term" value="F:acyltransferase activity, transferring groups other than amino-acyl groups"/>
    <property type="evidence" value="ECO:0007669"/>
    <property type="project" value="InterPro"/>
</dbReference>
<dbReference type="PROSITE" id="PS51186">
    <property type="entry name" value="GNAT"/>
    <property type="match status" value="1"/>
</dbReference>
<dbReference type="InterPro" id="IPR000182">
    <property type="entry name" value="GNAT_dom"/>
</dbReference>
<dbReference type="SUPFAM" id="SSF55729">
    <property type="entry name" value="Acyl-CoA N-acyltransferases (Nat)"/>
    <property type="match status" value="1"/>
</dbReference>
<accession>A0A242KE07</accession>
<proteinExistence type="predicted"/>
<keyword evidence="4" id="KW-1185">Reference proteome</keyword>
<protein>
    <recommendedName>
        <fullName evidence="1">N-acetyltransferase domain-containing protein</fullName>
    </recommendedName>
</protein>
<dbReference type="Proteomes" id="UP000195141">
    <property type="component" value="Chromosome"/>
</dbReference>
<dbReference type="InterPro" id="IPR016181">
    <property type="entry name" value="Acyl_CoA_acyltransferase"/>
</dbReference>
<reference evidence="3" key="3">
    <citation type="submission" date="2024-03" db="EMBL/GenBank/DDBJ databases">
        <title>The Genome Sequence of Enterococcus sp. DIV0242b.</title>
        <authorList>
            <consortium name="The Broad Institute Genomics Platform"/>
            <consortium name="The Broad Institute Microbial Omics Core"/>
            <consortium name="The Broad Institute Genomic Center for Infectious Diseases"/>
            <person name="Earl A."/>
            <person name="Manson A."/>
            <person name="Gilmore M."/>
            <person name="Schwartman J."/>
            <person name="Shea T."/>
            <person name="Abouelleil A."/>
            <person name="Cao P."/>
            <person name="Chapman S."/>
            <person name="Cusick C."/>
            <person name="Young S."/>
            <person name="Neafsey D."/>
            <person name="Nusbaum C."/>
            <person name="Birren B."/>
        </authorList>
    </citation>
    <scope>NUCLEOTIDE SEQUENCE</scope>
    <source>
        <strain evidence="3">9E7_DIV0242</strain>
    </source>
</reference>
<dbReference type="Pfam" id="PF00583">
    <property type="entry name" value="Acetyltransf_1"/>
    <property type="match status" value="1"/>
</dbReference>
<reference evidence="3" key="2">
    <citation type="submission" date="2017-05" db="EMBL/GenBank/DDBJ databases">
        <authorList>
            <consortium name="The Broad Institute Genomics Platform"/>
            <consortium name="The Broad Institute Genomic Center for Infectious Diseases"/>
            <person name="Earl A."/>
            <person name="Manson A."/>
            <person name="Schwartman J."/>
            <person name="Gilmore M."/>
            <person name="Abouelleil A."/>
            <person name="Cao P."/>
            <person name="Chapman S."/>
            <person name="Cusick C."/>
            <person name="Shea T."/>
            <person name="Young S."/>
            <person name="Neafsey D."/>
            <person name="Nusbaum C."/>
            <person name="Birren B."/>
        </authorList>
    </citation>
    <scope>NUCLEOTIDE SEQUENCE</scope>
    <source>
        <strain evidence="3">9E7_DIV0242</strain>
    </source>
</reference>
<dbReference type="EMBL" id="NGMM01000001">
    <property type="protein sequence ID" value="OTP19404.1"/>
    <property type="molecule type" value="Genomic_DNA"/>
</dbReference>
<name>A0A242KE07_9ENTE</name>
<dbReference type="Gene3D" id="3.40.630.30">
    <property type="match status" value="1"/>
</dbReference>
<reference evidence="2" key="1">
    <citation type="submission" date="2017-05" db="EMBL/GenBank/DDBJ databases">
        <title>The Genome Sequence of Enterococcus sp. 9E7_DIV0242.</title>
        <authorList>
            <consortium name="The Broad Institute Genomics Platform"/>
            <consortium name="The Broad Institute Genomic Center for Infectious Diseases"/>
            <person name="Earl A."/>
            <person name="Manson A."/>
            <person name="Schwartman J."/>
            <person name="Gilmore M."/>
            <person name="Abouelleil A."/>
            <person name="Cao P."/>
            <person name="Chapman S."/>
            <person name="Cusick C."/>
            <person name="Shea T."/>
            <person name="Young S."/>
            <person name="Neafsey D."/>
            <person name="Nusbaum C."/>
            <person name="Birren B."/>
        </authorList>
    </citation>
    <scope>NUCLEOTIDE SEQUENCE [LARGE SCALE GENOMIC DNA]</scope>
    <source>
        <strain evidence="2">9E7_DIV0242</strain>
    </source>
</reference>
<feature type="domain" description="N-acetyltransferase" evidence="1">
    <location>
        <begin position="30"/>
        <end position="184"/>
    </location>
</feature>
<dbReference type="AlphaFoldDB" id="A0A242KE07"/>
<dbReference type="CDD" id="cd04301">
    <property type="entry name" value="NAT_SF"/>
    <property type="match status" value="1"/>
</dbReference>
<dbReference type="OrthoDB" id="581534at2"/>
<evidence type="ECO:0000313" key="4">
    <source>
        <dbReference type="Proteomes" id="UP000195141"/>
    </source>
</evidence>
<gene>
    <name evidence="3" type="ORF">A5888_001204</name>
    <name evidence="2" type="ORF">A5888_001221</name>
</gene>
<dbReference type="RefSeq" id="WP_086348281.1">
    <property type="nucleotide sequence ID" value="NZ_CP147247.1"/>
</dbReference>
<dbReference type="EMBL" id="CP147247">
    <property type="protein sequence ID" value="WYJ89482.1"/>
    <property type="molecule type" value="Genomic_DNA"/>
</dbReference>
<sequence length="191" mass="21861">MLDKTIPYYEVWMARPVSESVQSVSLPDGFHFAFYQEGDEAEWAQIETAVLEFSEEQEALAYFDKAFAPFPEQLTQRMLFVENDRGEKVATCTAWWKAVNGQSVPLLHWLAVKPEYQGNGLAAALVANVTARFSELEPEKTVYLHTQTWSHVAIKLYQRFGYVLIPDNIDGSKNEDYSKALTVIEEQNQQK</sequence>
<evidence type="ECO:0000313" key="2">
    <source>
        <dbReference type="EMBL" id="OTP19404.1"/>
    </source>
</evidence>
<evidence type="ECO:0000259" key="1">
    <source>
        <dbReference type="PROSITE" id="PS51186"/>
    </source>
</evidence>